<gene>
    <name evidence="1" type="primary">cbp3</name>
    <name evidence="1" type="ORF">LOY88_001388</name>
</gene>
<comment type="caution">
    <text evidence="1">The sequence shown here is derived from an EMBL/GenBank/DDBJ whole genome shotgun (WGS) entry which is preliminary data.</text>
</comment>
<keyword evidence="1" id="KW-0121">Carboxypeptidase</keyword>
<keyword evidence="1" id="KW-0645">Protease</keyword>
<keyword evidence="1" id="KW-0808">Transferase</keyword>
<proteinExistence type="predicted"/>
<evidence type="ECO:0000313" key="1">
    <source>
        <dbReference type="EMBL" id="KAI2391086.1"/>
    </source>
</evidence>
<organism evidence="1">
    <name type="scientific">Ophidiomyces ophidiicola</name>
    <dbReference type="NCBI Taxonomy" id="1387563"/>
    <lineage>
        <taxon>Eukaryota</taxon>
        <taxon>Fungi</taxon>
        <taxon>Dikarya</taxon>
        <taxon>Ascomycota</taxon>
        <taxon>Pezizomycotina</taxon>
        <taxon>Eurotiomycetes</taxon>
        <taxon>Eurotiomycetidae</taxon>
        <taxon>Onygenales</taxon>
        <taxon>Onygenaceae</taxon>
        <taxon>Ophidiomyces</taxon>
    </lineage>
</organism>
<dbReference type="EMBL" id="JALBCA010000014">
    <property type="protein sequence ID" value="KAI2391086.1"/>
    <property type="molecule type" value="Genomic_DNA"/>
</dbReference>
<protein>
    <submittedName>
        <fullName evidence="1">Serine carboxypeptidase 3</fullName>
        <ecNumber evidence="1">2.3.1.179</ecNumber>
    </submittedName>
</protein>
<reference evidence="1" key="1">
    <citation type="journal article" date="2022" name="bioRxiv">
        <title>Population genetic analysis of Ophidiomyces ophidiicola, the causative agent of snake fungal disease, indicates recent introductions to the USA.</title>
        <authorList>
            <person name="Ladner J.T."/>
            <person name="Palmer J.M."/>
            <person name="Ettinger C.L."/>
            <person name="Stajich J.E."/>
            <person name="Farrell T.M."/>
            <person name="Glorioso B.M."/>
            <person name="Lawson B."/>
            <person name="Price S.J."/>
            <person name="Stengle A.G."/>
            <person name="Grear D.A."/>
            <person name="Lorch J.M."/>
        </authorList>
    </citation>
    <scope>NUCLEOTIDE SEQUENCE</scope>
    <source>
        <strain evidence="1">NWHC 24266-5</strain>
    </source>
</reference>
<accession>A0ACB8V264</accession>
<name>A0ACB8V264_9EURO</name>
<keyword evidence="1" id="KW-0378">Hydrolase</keyword>
<keyword evidence="1" id="KW-0012">Acyltransferase</keyword>
<sequence length="601" mass="68200">MSEQAVACSPPPNRHSITRSGFTISIRKDPILKAGPIDDMTKKLGIAPPEMIFGDNLVSIQHVHTGWGIEFNAFDALDRVDKTGQSALKVAYSGEWQRSREKTHEGIKEVVRPFDWSYTTDYKGTVISAGNELRSSSTPLPLDRLRRHDPILFFEDVILYEDELADNGISMLSCKVRVMPSCLLLLCRFFMRLDNVLFRLRDTRVFIDFDTNQVIREYLSREAQYDVIRQKLAATREDIPAVMRDPNKLAEMLPIVDNSLESVVLPQSLIQLRRFFQVEMLVQKNLNLNLLTALFKDANRAPFDLSEITRKPIQRPWFTSQLTSKSSRRFASTSSAKPVPLQDPAPLPKPARRGPAGLRSAETYVAYGITKKLFDACSAQADYKIPQVSQKNTEIPKTASGEDLGVGQGWWYEDLGLLPTFSSWSQVTFLHMYLISVRLRALPSTESFQTFSRHLFDHFSNHAEDRMDVIHNIRSRAIRVKYLKDLFLQWRGVIAAYDEGLVKGDAVLAAAIWRNLYKGSYVSVQNEANEIDWNKIAQVVLYMRKVLGELAPLEEADMAHSVGGEKGLFKSSQTDDRLVSLEARSLQEPFVPEPVETTHTK</sequence>
<dbReference type="EC" id="2.3.1.179" evidence="1"/>